<proteinExistence type="predicted"/>
<dbReference type="AlphaFoldDB" id="A0A0V0T899"/>
<accession>A0A0V0T899</accession>
<dbReference type="Proteomes" id="UP000055048">
    <property type="component" value="Unassembled WGS sequence"/>
</dbReference>
<gene>
    <name evidence="1" type="ORF">T05_1983</name>
</gene>
<comment type="caution">
    <text evidence="1">The sequence shown here is derived from an EMBL/GenBank/DDBJ whole genome shotgun (WGS) entry which is preliminary data.</text>
</comment>
<name>A0A0V0T899_9BILA</name>
<evidence type="ECO:0000313" key="1">
    <source>
        <dbReference type="EMBL" id="KRX35245.1"/>
    </source>
</evidence>
<keyword evidence="2" id="KW-1185">Reference proteome</keyword>
<reference evidence="1 2" key="1">
    <citation type="submission" date="2015-01" db="EMBL/GenBank/DDBJ databases">
        <title>Evolution of Trichinella species and genotypes.</title>
        <authorList>
            <person name="Korhonen P.K."/>
            <person name="Edoardo P."/>
            <person name="Giuseppe L.R."/>
            <person name="Gasser R.B."/>
        </authorList>
    </citation>
    <scope>NUCLEOTIDE SEQUENCE [LARGE SCALE GENOMIC DNA]</scope>
    <source>
        <strain evidence="1">ISS417</strain>
    </source>
</reference>
<protein>
    <submittedName>
        <fullName evidence="1">Uncharacterized protein</fullName>
    </submittedName>
</protein>
<dbReference type="EMBL" id="JYDJ01000459">
    <property type="protein sequence ID" value="KRX35245.1"/>
    <property type="molecule type" value="Genomic_DNA"/>
</dbReference>
<evidence type="ECO:0000313" key="2">
    <source>
        <dbReference type="Proteomes" id="UP000055048"/>
    </source>
</evidence>
<sequence length="123" mass="13751">MREKLKDGGGGSCHMRSSTQSSQNRCICISQCYWRYNDIIETLRSHFKNEGNVTAILKNLVHDLGSDNHLGVRLCHWSIPVTDISFKQFGKYVTLAINITMGSKDNAGGVQLLCQSTTLQMDL</sequence>
<organism evidence="1 2">
    <name type="scientific">Trichinella murrelli</name>
    <dbReference type="NCBI Taxonomy" id="144512"/>
    <lineage>
        <taxon>Eukaryota</taxon>
        <taxon>Metazoa</taxon>
        <taxon>Ecdysozoa</taxon>
        <taxon>Nematoda</taxon>
        <taxon>Enoplea</taxon>
        <taxon>Dorylaimia</taxon>
        <taxon>Trichinellida</taxon>
        <taxon>Trichinellidae</taxon>
        <taxon>Trichinella</taxon>
    </lineage>
</organism>